<feature type="transmembrane region" description="Helical" evidence="4">
    <location>
        <begin position="317"/>
        <end position="335"/>
    </location>
</feature>
<keyword evidence="3 4" id="KW-0472">Membrane</keyword>
<protein>
    <submittedName>
        <fullName evidence="6">MFS transporter</fullName>
    </submittedName>
</protein>
<dbReference type="OrthoDB" id="9770492at2"/>
<dbReference type="InterPro" id="IPR011701">
    <property type="entry name" value="MFS"/>
</dbReference>
<dbReference type="Pfam" id="PF07690">
    <property type="entry name" value="MFS_1"/>
    <property type="match status" value="1"/>
</dbReference>
<feature type="transmembrane region" description="Helical" evidence="4">
    <location>
        <begin position="28"/>
        <end position="49"/>
    </location>
</feature>
<dbReference type="GO" id="GO:0022857">
    <property type="term" value="F:transmembrane transporter activity"/>
    <property type="evidence" value="ECO:0007669"/>
    <property type="project" value="InterPro"/>
</dbReference>
<dbReference type="GO" id="GO:0005886">
    <property type="term" value="C:plasma membrane"/>
    <property type="evidence" value="ECO:0007669"/>
    <property type="project" value="TreeGrafter"/>
</dbReference>
<sequence>MLNDTMQSLVAAIYPILKDGFALDFGQIGLITLCFQMTASILQPLVGIWTDRHPQPFSLAVGMGSTLTGLLLLSVAPSYGWVLFAVGMIGTGSAVFHPEASRTARLASGGHHGLAQSLFQVGGNGGSALGPLLAAFVVLPNGRGAVAWFSGVALVGMAILTRVGVWAREKRKARGAAGAAATASPLPRAVVIRSIAVLMILVFSKNVYLASISSYYTFYLIDTFGVGVREAQLYLFVFLGAAAVGTLIGGPVGDRIGRKAVIWVSILGVLPFSLALPYVGLTATAILSVLIGLILSSAFSAILVFAQELVPGRVGMIAGLFFGLAFGFGGLGAAALGELADHTSIRFVYEVCAFLPAFGLLTVFLPNLRSARV</sequence>
<feature type="transmembrane region" description="Helical" evidence="4">
    <location>
        <begin position="233"/>
        <end position="253"/>
    </location>
</feature>
<name>A0A4Q9VRM5_9HYPH</name>
<dbReference type="InterPro" id="IPR020846">
    <property type="entry name" value="MFS_dom"/>
</dbReference>
<proteinExistence type="predicted"/>
<evidence type="ECO:0000313" key="6">
    <source>
        <dbReference type="EMBL" id="TBW38064.1"/>
    </source>
</evidence>
<evidence type="ECO:0000256" key="2">
    <source>
        <dbReference type="ARBA" id="ARBA00022989"/>
    </source>
</evidence>
<feature type="transmembrane region" description="Helical" evidence="4">
    <location>
        <begin position="145"/>
        <end position="165"/>
    </location>
</feature>
<dbReference type="PROSITE" id="PS50850">
    <property type="entry name" value="MFS"/>
    <property type="match status" value="1"/>
</dbReference>
<feature type="transmembrane region" description="Helical" evidence="4">
    <location>
        <begin position="79"/>
        <end position="97"/>
    </location>
</feature>
<dbReference type="CDD" id="cd17478">
    <property type="entry name" value="MFS_FsR"/>
    <property type="match status" value="1"/>
</dbReference>
<feature type="domain" description="Major facilitator superfamily (MFS) profile" evidence="5">
    <location>
        <begin position="1"/>
        <end position="371"/>
    </location>
</feature>
<dbReference type="EMBL" id="SJFN01000013">
    <property type="protein sequence ID" value="TBW38064.1"/>
    <property type="molecule type" value="Genomic_DNA"/>
</dbReference>
<feature type="transmembrane region" description="Helical" evidence="4">
    <location>
        <begin position="56"/>
        <end position="73"/>
    </location>
</feature>
<organism evidence="6 7">
    <name type="scientific">Siculibacillus lacustris</name>
    <dbReference type="NCBI Taxonomy" id="1549641"/>
    <lineage>
        <taxon>Bacteria</taxon>
        <taxon>Pseudomonadati</taxon>
        <taxon>Pseudomonadota</taxon>
        <taxon>Alphaproteobacteria</taxon>
        <taxon>Hyphomicrobiales</taxon>
        <taxon>Ancalomicrobiaceae</taxon>
        <taxon>Siculibacillus</taxon>
    </lineage>
</organism>
<accession>A0A4Q9VRM5</accession>
<dbReference type="Gene3D" id="1.20.1250.20">
    <property type="entry name" value="MFS general substrate transporter like domains"/>
    <property type="match status" value="2"/>
</dbReference>
<feature type="transmembrane region" description="Helical" evidence="4">
    <location>
        <begin position="260"/>
        <end position="279"/>
    </location>
</feature>
<dbReference type="AlphaFoldDB" id="A0A4Q9VRM5"/>
<feature type="transmembrane region" description="Helical" evidence="4">
    <location>
        <begin position="118"/>
        <end position="139"/>
    </location>
</feature>
<dbReference type="InterPro" id="IPR036259">
    <property type="entry name" value="MFS_trans_sf"/>
</dbReference>
<dbReference type="PANTHER" id="PTHR43129">
    <property type="entry name" value="FOSMIDOMYCIN RESISTANCE PROTEIN"/>
    <property type="match status" value="1"/>
</dbReference>
<comment type="caution">
    <text evidence="6">The sequence shown here is derived from an EMBL/GenBank/DDBJ whole genome shotgun (WGS) entry which is preliminary data.</text>
</comment>
<evidence type="ECO:0000256" key="4">
    <source>
        <dbReference type="SAM" id="Phobius"/>
    </source>
</evidence>
<dbReference type="Proteomes" id="UP000292781">
    <property type="component" value="Unassembled WGS sequence"/>
</dbReference>
<evidence type="ECO:0000256" key="1">
    <source>
        <dbReference type="ARBA" id="ARBA00022692"/>
    </source>
</evidence>
<dbReference type="SUPFAM" id="SSF103473">
    <property type="entry name" value="MFS general substrate transporter"/>
    <property type="match status" value="1"/>
</dbReference>
<dbReference type="PANTHER" id="PTHR43129:SF1">
    <property type="entry name" value="FOSMIDOMYCIN RESISTANCE PROTEIN"/>
    <property type="match status" value="1"/>
</dbReference>
<feature type="transmembrane region" description="Helical" evidence="4">
    <location>
        <begin position="195"/>
        <end position="221"/>
    </location>
</feature>
<keyword evidence="1 4" id="KW-0812">Transmembrane</keyword>
<gene>
    <name evidence="6" type="ORF">EYW49_10460</name>
</gene>
<keyword evidence="7" id="KW-1185">Reference proteome</keyword>
<feature type="transmembrane region" description="Helical" evidence="4">
    <location>
        <begin position="285"/>
        <end position="305"/>
    </location>
</feature>
<evidence type="ECO:0000259" key="5">
    <source>
        <dbReference type="PROSITE" id="PS50850"/>
    </source>
</evidence>
<evidence type="ECO:0000313" key="7">
    <source>
        <dbReference type="Proteomes" id="UP000292781"/>
    </source>
</evidence>
<feature type="transmembrane region" description="Helical" evidence="4">
    <location>
        <begin position="347"/>
        <end position="368"/>
    </location>
</feature>
<reference evidence="6 7" key="1">
    <citation type="submission" date="2019-02" db="EMBL/GenBank/DDBJ databases">
        <title>Siculibacillus lacustris gen. nov., sp. nov., a new rosette-forming bacterium isolated from a freshwater crater lake (Lake St. Ana, Romania).</title>
        <authorList>
            <person name="Felfoldi T."/>
            <person name="Marton Z."/>
            <person name="Szabo A."/>
            <person name="Mentes A."/>
            <person name="Boka K."/>
            <person name="Marialigeti K."/>
            <person name="Mathe I."/>
            <person name="Koncz M."/>
            <person name="Schumann P."/>
            <person name="Toth E."/>
        </authorList>
    </citation>
    <scope>NUCLEOTIDE SEQUENCE [LARGE SCALE GENOMIC DNA]</scope>
    <source>
        <strain evidence="6 7">SA-279</strain>
    </source>
</reference>
<evidence type="ECO:0000256" key="3">
    <source>
        <dbReference type="ARBA" id="ARBA00023136"/>
    </source>
</evidence>
<keyword evidence="2 4" id="KW-1133">Transmembrane helix</keyword>